<dbReference type="GO" id="GO:0008324">
    <property type="term" value="F:monoatomic cation transmembrane transporter activity"/>
    <property type="evidence" value="ECO:0007669"/>
    <property type="project" value="InterPro"/>
</dbReference>
<dbReference type="GO" id="GO:0098771">
    <property type="term" value="P:inorganic ion homeostasis"/>
    <property type="evidence" value="ECO:0007669"/>
    <property type="project" value="UniProtKB-ARBA"/>
</dbReference>
<feature type="region of interest" description="Disordered" evidence="5">
    <location>
        <begin position="907"/>
        <end position="931"/>
    </location>
</feature>
<evidence type="ECO:0000256" key="6">
    <source>
        <dbReference type="SAM" id="Phobius"/>
    </source>
</evidence>
<accession>G7DWX1</accession>
<feature type="region of interest" description="Disordered" evidence="5">
    <location>
        <begin position="1"/>
        <end position="73"/>
    </location>
</feature>
<dbReference type="InterPro" id="IPR027469">
    <property type="entry name" value="Cation_efflux_TMD_sf"/>
</dbReference>
<gene>
    <name evidence="8" type="primary">Mo01723</name>
    <name evidence="8" type="ORF">E5Q_01723</name>
</gene>
<evidence type="ECO:0000256" key="2">
    <source>
        <dbReference type="ARBA" id="ARBA00022692"/>
    </source>
</evidence>
<dbReference type="Pfam" id="PF01545">
    <property type="entry name" value="Cation_efflux"/>
    <property type="match status" value="1"/>
</dbReference>
<name>G7DWX1_MIXOS</name>
<dbReference type="InterPro" id="IPR058533">
    <property type="entry name" value="Cation_efflux_TM"/>
</dbReference>
<evidence type="ECO:0000256" key="3">
    <source>
        <dbReference type="ARBA" id="ARBA00022989"/>
    </source>
</evidence>
<feature type="compositionally biased region" description="Polar residues" evidence="5">
    <location>
        <begin position="256"/>
        <end position="272"/>
    </location>
</feature>
<evidence type="ECO:0000256" key="5">
    <source>
        <dbReference type="SAM" id="MobiDB-lite"/>
    </source>
</evidence>
<dbReference type="Proteomes" id="UP000009131">
    <property type="component" value="Unassembled WGS sequence"/>
</dbReference>
<feature type="transmembrane region" description="Helical" evidence="6">
    <location>
        <begin position="739"/>
        <end position="756"/>
    </location>
</feature>
<keyword evidence="2 6" id="KW-0812">Transmembrane</keyword>
<evidence type="ECO:0000256" key="4">
    <source>
        <dbReference type="ARBA" id="ARBA00023136"/>
    </source>
</evidence>
<keyword evidence="4 6" id="KW-0472">Membrane</keyword>
<reference evidence="8 9" key="2">
    <citation type="journal article" date="2012" name="Open Biol.">
        <title>Characteristics of nucleosomes and linker DNA regions on the genome of the basidiomycete Mixia osmundae revealed by mono- and dinucleosome mapping.</title>
        <authorList>
            <person name="Nishida H."/>
            <person name="Kondo S."/>
            <person name="Matsumoto T."/>
            <person name="Suzuki Y."/>
            <person name="Yoshikawa H."/>
            <person name="Taylor T.D."/>
            <person name="Sugiyama J."/>
        </authorList>
    </citation>
    <scope>NUCLEOTIDE SEQUENCE [LARGE SCALE GENOMIC DNA]</scope>
    <source>
        <strain evidence="9">CBS 9802 / IAM 14324 / JCM 22182 / KY 12970</strain>
    </source>
</reference>
<dbReference type="GO" id="GO:0043622">
    <property type="term" value="P:cortical microtubule organization"/>
    <property type="evidence" value="ECO:0007669"/>
    <property type="project" value="TreeGrafter"/>
</dbReference>
<feature type="compositionally biased region" description="Polar residues" evidence="5">
    <location>
        <begin position="1"/>
        <end position="25"/>
    </location>
</feature>
<dbReference type="PANTHER" id="PTHR31949">
    <property type="entry name" value="GASTRIC MUCIN-LIKE PROTEIN"/>
    <property type="match status" value="1"/>
</dbReference>
<dbReference type="GO" id="GO:0030003">
    <property type="term" value="P:intracellular monoatomic cation homeostasis"/>
    <property type="evidence" value="ECO:0007669"/>
    <property type="project" value="UniProtKB-ARBA"/>
</dbReference>
<dbReference type="AlphaFoldDB" id="G7DWX1"/>
<dbReference type="eggNOG" id="ENOG502RYU8">
    <property type="taxonomic scope" value="Eukaryota"/>
</dbReference>
<feature type="compositionally biased region" description="Basic residues" evidence="5">
    <location>
        <begin position="208"/>
        <end position="223"/>
    </location>
</feature>
<feature type="region of interest" description="Disordered" evidence="5">
    <location>
        <begin position="446"/>
        <end position="467"/>
    </location>
</feature>
<feature type="transmembrane region" description="Helical" evidence="6">
    <location>
        <begin position="499"/>
        <end position="518"/>
    </location>
</feature>
<feature type="compositionally biased region" description="Low complexity" evidence="5">
    <location>
        <begin position="107"/>
        <end position="123"/>
    </location>
</feature>
<feature type="compositionally biased region" description="Low complexity" evidence="5">
    <location>
        <begin position="137"/>
        <end position="147"/>
    </location>
</feature>
<keyword evidence="9" id="KW-1185">Reference proteome</keyword>
<dbReference type="EMBL" id="BABT02000054">
    <property type="protein sequence ID" value="GAA95068.1"/>
    <property type="molecule type" value="Genomic_DNA"/>
</dbReference>
<evidence type="ECO:0000313" key="8">
    <source>
        <dbReference type="EMBL" id="GAA95068.1"/>
    </source>
</evidence>
<feature type="transmembrane region" description="Helical" evidence="6">
    <location>
        <begin position="705"/>
        <end position="727"/>
    </location>
</feature>
<proteinExistence type="predicted"/>
<dbReference type="HOGENOM" id="CLU_317621_0_0_1"/>
<dbReference type="PANTHER" id="PTHR31949:SF2">
    <property type="entry name" value="OS05G0480600 PROTEIN"/>
    <property type="match status" value="1"/>
</dbReference>
<keyword evidence="3 6" id="KW-1133">Transmembrane helix</keyword>
<sequence length="931" mass="98571">MNSRLVRGSSSLARMVSETYQSHSQLGLPVARSASTDSNDSLSSSTTSSSRSTSPAPSLSGINSTHSGKSHRRVKSLVREFDAININDWPAAYVDHNGSVAQHGRRTASSNSTISSTSSLARSPDSTFTATTRPEPDTSLSTDSSSSYKPASVPLQTGVQKPIMSFSAADATASSSAHAHINGRATGLASPFRSHARTSSTVSANGHARSHSHSHAGHSHSHSHSHDEQLEEEEADDAFVPLTSEAGDYAFVGATSPRSPNSLPHSRTSSANGLVFIDPKANMTEAERRAHSRRHSRVHSRNLSVFFPRPGVGSPGIQDISEEIDDESSQAQVIEIPSHDHSYASQARITPQTAYSSEGSDRQRMYSANSDPAHEEAATSSSKVGRRGHHHRHSLSHNFFSFLDPTQTNPELASASAGSSIPSVYGTPIQDSAYLSGLQTPSSIPRPVASPMGLATSHPASAPSGLPASSSYSSKYAHLPRPIRLTLVLLFQLQFRVQAALVLSIAEIVMGSTLWIAGQAGESLATTGLGYLLVFDGFGALSSVIVEGSMGSVELLWEALSSHKSKLDKSIRWPYGTHRLTTLSHFAQCVFLIFSAVYVCKEAIEHVLLLHDPLEAQADAGHGSAHGTMGHGESLVTSPGADLTPFGPALPTPLLICSFAACLASAIILGNHAKLIETVGPATYALRPIAPGQGRKPRLRQLLDVLSNPFSLLVLVFSGTLYAAGLFLTPVQLTPLDKILALIESLAMFYVGYPAAMATGKVLLQTAPPVEAGNMAALKRGVREVESHPLVVHVPPPHIWQLTPHPRTAPNARKSKIYGRASLPSPSDGASIIIVTLEIHVRMDASDSDILDLTQMARQKCSPALSRSTGGGSIGGPAGELTVKVRRTKPALASQPVGHVHTARDHCGLHDHSHAAPSSQSHSHGHSHAHA</sequence>
<evidence type="ECO:0000313" key="9">
    <source>
        <dbReference type="Proteomes" id="UP000009131"/>
    </source>
</evidence>
<evidence type="ECO:0000256" key="1">
    <source>
        <dbReference type="ARBA" id="ARBA00004141"/>
    </source>
</evidence>
<dbReference type="SUPFAM" id="SSF161111">
    <property type="entry name" value="Cation efflux protein transmembrane domain-like"/>
    <property type="match status" value="1"/>
</dbReference>
<dbReference type="OrthoDB" id="5382797at2759"/>
<reference evidence="8 9" key="1">
    <citation type="journal article" date="2011" name="J. Gen. Appl. Microbiol.">
        <title>Draft genome sequencing of the enigmatic basidiomycete Mixia osmundae.</title>
        <authorList>
            <person name="Nishida H."/>
            <person name="Nagatsuka Y."/>
            <person name="Sugiyama J."/>
        </authorList>
    </citation>
    <scope>NUCLEOTIDE SEQUENCE [LARGE SCALE GENOMIC DNA]</scope>
    <source>
        <strain evidence="9">CBS 9802 / IAM 14324 / JCM 22182 / KY 12970</strain>
    </source>
</reference>
<organism evidence="8 9">
    <name type="scientific">Mixia osmundae (strain CBS 9802 / IAM 14324 / JCM 22182 / KY 12970)</name>
    <dbReference type="NCBI Taxonomy" id="764103"/>
    <lineage>
        <taxon>Eukaryota</taxon>
        <taxon>Fungi</taxon>
        <taxon>Dikarya</taxon>
        <taxon>Basidiomycota</taxon>
        <taxon>Pucciniomycotina</taxon>
        <taxon>Mixiomycetes</taxon>
        <taxon>Mixiales</taxon>
        <taxon>Mixiaceae</taxon>
        <taxon>Mixia</taxon>
    </lineage>
</organism>
<dbReference type="Gene3D" id="1.20.1510.10">
    <property type="entry name" value="Cation efflux protein transmembrane domain"/>
    <property type="match status" value="1"/>
</dbReference>
<feature type="region of interest" description="Disordered" evidence="5">
    <location>
        <begin position="251"/>
        <end position="273"/>
    </location>
</feature>
<feature type="region of interest" description="Disordered" evidence="5">
    <location>
        <begin position="338"/>
        <end position="391"/>
    </location>
</feature>
<dbReference type="GO" id="GO:0055028">
    <property type="term" value="C:cortical microtubule"/>
    <property type="evidence" value="ECO:0007669"/>
    <property type="project" value="TreeGrafter"/>
</dbReference>
<comment type="subcellular location">
    <subcellularLocation>
        <location evidence="1">Membrane</location>
        <topology evidence="1">Multi-pass membrane protein</topology>
    </subcellularLocation>
</comment>
<feature type="transmembrane region" description="Helical" evidence="6">
    <location>
        <begin position="649"/>
        <end position="669"/>
    </location>
</feature>
<comment type="caution">
    <text evidence="8">The sequence shown here is derived from an EMBL/GenBank/DDBJ whole genome shotgun (WGS) entry which is preliminary data.</text>
</comment>
<feature type="region of interest" description="Disordered" evidence="5">
    <location>
        <begin position="100"/>
        <end position="156"/>
    </location>
</feature>
<feature type="region of interest" description="Disordered" evidence="5">
    <location>
        <begin position="187"/>
        <end position="235"/>
    </location>
</feature>
<feature type="compositionally biased region" description="Polar residues" evidence="5">
    <location>
        <begin position="343"/>
        <end position="358"/>
    </location>
</feature>
<feature type="compositionally biased region" description="Low complexity" evidence="5">
    <location>
        <begin position="457"/>
        <end position="467"/>
    </location>
</feature>
<dbReference type="InParanoid" id="G7DWX1"/>
<protein>
    <recommendedName>
        <fullName evidence="7">Cation efflux protein transmembrane domain-containing protein</fullName>
    </recommendedName>
</protein>
<feature type="compositionally biased region" description="Low complexity" evidence="5">
    <location>
        <begin position="32"/>
        <end position="60"/>
    </location>
</feature>
<evidence type="ECO:0000259" key="7">
    <source>
        <dbReference type="Pfam" id="PF01545"/>
    </source>
</evidence>
<feature type="domain" description="Cation efflux protein transmembrane" evidence="7">
    <location>
        <begin position="563"/>
        <end position="764"/>
    </location>
</feature>
<dbReference type="GO" id="GO:0016020">
    <property type="term" value="C:membrane"/>
    <property type="evidence" value="ECO:0007669"/>
    <property type="project" value="UniProtKB-SubCell"/>
</dbReference>